<organism evidence="7 8">
    <name type="scientific">Rehmannia glutinosa</name>
    <name type="common">Chinese foxglove</name>
    <dbReference type="NCBI Taxonomy" id="99300"/>
    <lineage>
        <taxon>Eukaryota</taxon>
        <taxon>Viridiplantae</taxon>
        <taxon>Streptophyta</taxon>
        <taxon>Embryophyta</taxon>
        <taxon>Tracheophyta</taxon>
        <taxon>Spermatophyta</taxon>
        <taxon>Magnoliopsida</taxon>
        <taxon>eudicotyledons</taxon>
        <taxon>Gunneridae</taxon>
        <taxon>Pentapetalae</taxon>
        <taxon>asterids</taxon>
        <taxon>lamiids</taxon>
        <taxon>Lamiales</taxon>
        <taxon>Orobanchaceae</taxon>
        <taxon>Rehmannieae</taxon>
        <taxon>Rehmannia</taxon>
    </lineage>
</organism>
<evidence type="ECO:0000313" key="7">
    <source>
        <dbReference type="EMBL" id="KAK6164493.1"/>
    </source>
</evidence>
<comment type="caution">
    <text evidence="7">The sequence shown here is derived from an EMBL/GenBank/DDBJ whole genome shotgun (WGS) entry which is preliminary data.</text>
</comment>
<keyword evidence="3" id="KW-0804">Transcription</keyword>
<keyword evidence="8" id="KW-1185">Reference proteome</keyword>
<evidence type="ECO:0000256" key="5">
    <source>
        <dbReference type="SAM" id="MobiDB-lite"/>
    </source>
</evidence>
<dbReference type="InterPro" id="IPR011598">
    <property type="entry name" value="bHLH_dom"/>
</dbReference>
<dbReference type="InterPro" id="IPR043561">
    <property type="entry name" value="LHW-like"/>
</dbReference>
<dbReference type="InterPro" id="IPR025610">
    <property type="entry name" value="MYC/MYB_N"/>
</dbReference>
<evidence type="ECO:0000256" key="3">
    <source>
        <dbReference type="ARBA" id="ARBA00023163"/>
    </source>
</evidence>
<dbReference type="InterPro" id="IPR036638">
    <property type="entry name" value="HLH_DNA-bd_sf"/>
</dbReference>
<keyword evidence="2" id="KW-0805">Transcription regulation</keyword>
<dbReference type="PANTHER" id="PTHR46196">
    <property type="entry name" value="TRANSCRIPTION FACTOR BHLH155-LIKE ISOFORM X1-RELATED"/>
    <property type="match status" value="1"/>
</dbReference>
<gene>
    <name evidence="7" type="ORF">DH2020_001357</name>
</gene>
<dbReference type="Pfam" id="PF14215">
    <property type="entry name" value="bHLH-MYC_N"/>
    <property type="match status" value="1"/>
</dbReference>
<evidence type="ECO:0000313" key="8">
    <source>
        <dbReference type="Proteomes" id="UP001318860"/>
    </source>
</evidence>
<dbReference type="PROSITE" id="PS50888">
    <property type="entry name" value="BHLH"/>
    <property type="match status" value="1"/>
</dbReference>
<sequence length="727" mass="80933">MVRDAHLSWIIIRIFETQMAANLVVVQSFFTERRRSLLTGRRKDGKSIAASVEEPLFQHWMFTWEDAYYDGNQYSEKKWINATAGGLSEGPYSHDPLGLAMAKMSYQVYSLGEGVVGQVAVSGKHSWIFSDEHVADSSSSSEIEDEYTVWSILADGKLNFQLALRTKTHRIVVEELRLSSPNEWPGIAEDLKLVDHIRNVFSELQDSLAGCIPSSIKCNTENSCLSDTCTRISDSVVHDCVAKLKGSLHENEVNLWSQLFSPPGESVNQPHVFPPVGGFSSKTLKKNMHERAECSMPGNEVSVPSCSENILTRKLQQEEMESFNNTKCGGETNNFRDLGKRPEIMSMPSVKNVGIDNSNLYNSTLLTESSQMVTSDFPLESLDSPAFQSNRAEMRISPFGFCAGYELYEALGPSFQNQNDCLWEAEKIGSDMAIDISEGISSCSLLMENSDMHLLDAVVAKVSHKGDDTESEKSCRVSGESLLTAEKTPCTSIGTIGSFDRETSSSLNSVACGVESLKGFSSASSSRGSEHLERPRVPVKTNKKRARPGESCRPRPRDRQLIQDRIKELRELVPNGSKCSIDSLLERTIKHMIFLQSVTKHAEKLHKCSASKLLDKDTGMRRFSCREQGSSWAVEVGNNQKVCPIIVENINMNGQMLVEMLSKECGQFLEIAETIRSLGLTILKGVSEAYGNETWMCFVVEGQNNRSMHRMDVLWSLMQLLQPNIST</sequence>
<dbReference type="PANTHER" id="PTHR46196:SF1">
    <property type="entry name" value="TRANSCRIPTION FACTOR EMB1444-RELATED"/>
    <property type="match status" value="1"/>
</dbReference>
<name>A0ABR0XZA3_REHGL</name>
<comment type="subcellular location">
    <subcellularLocation>
        <location evidence="1">Nucleus</location>
    </subcellularLocation>
</comment>
<reference evidence="7 8" key="1">
    <citation type="journal article" date="2021" name="Comput. Struct. Biotechnol. J.">
        <title>De novo genome assembly of the potent medicinal plant Rehmannia glutinosa using nanopore technology.</title>
        <authorList>
            <person name="Ma L."/>
            <person name="Dong C."/>
            <person name="Song C."/>
            <person name="Wang X."/>
            <person name="Zheng X."/>
            <person name="Niu Y."/>
            <person name="Chen S."/>
            <person name="Feng W."/>
        </authorList>
    </citation>
    <scope>NUCLEOTIDE SEQUENCE [LARGE SCALE GENOMIC DNA]</scope>
    <source>
        <strain evidence="7">DH-2019</strain>
    </source>
</reference>
<feature type="region of interest" description="Disordered" evidence="5">
    <location>
        <begin position="520"/>
        <end position="557"/>
    </location>
</feature>
<evidence type="ECO:0000259" key="6">
    <source>
        <dbReference type="PROSITE" id="PS50888"/>
    </source>
</evidence>
<proteinExistence type="predicted"/>
<keyword evidence="4" id="KW-0539">Nucleus</keyword>
<dbReference type="EMBL" id="JABTTQ020000001">
    <property type="protein sequence ID" value="KAK6164493.1"/>
    <property type="molecule type" value="Genomic_DNA"/>
</dbReference>
<evidence type="ECO:0000256" key="1">
    <source>
        <dbReference type="ARBA" id="ARBA00004123"/>
    </source>
</evidence>
<dbReference type="SUPFAM" id="SSF47459">
    <property type="entry name" value="HLH, helix-loop-helix DNA-binding domain"/>
    <property type="match status" value="1"/>
</dbReference>
<evidence type="ECO:0000256" key="4">
    <source>
        <dbReference type="ARBA" id="ARBA00023242"/>
    </source>
</evidence>
<accession>A0ABR0XZA3</accession>
<protein>
    <recommendedName>
        <fullName evidence="6">BHLH domain-containing protein</fullName>
    </recommendedName>
</protein>
<evidence type="ECO:0000256" key="2">
    <source>
        <dbReference type="ARBA" id="ARBA00023015"/>
    </source>
</evidence>
<feature type="domain" description="BHLH" evidence="6">
    <location>
        <begin position="546"/>
        <end position="595"/>
    </location>
</feature>
<dbReference type="Proteomes" id="UP001318860">
    <property type="component" value="Unassembled WGS sequence"/>
</dbReference>
<feature type="compositionally biased region" description="Basic and acidic residues" evidence="5">
    <location>
        <begin position="547"/>
        <end position="557"/>
    </location>
</feature>
<dbReference type="Pfam" id="PF23176">
    <property type="entry name" value="bHLH_LHW"/>
    <property type="match status" value="1"/>
</dbReference>